<dbReference type="Gene3D" id="1.10.1660.10">
    <property type="match status" value="1"/>
</dbReference>
<keyword evidence="3" id="KW-1185">Reference proteome</keyword>
<dbReference type="SUPFAM" id="SSF46955">
    <property type="entry name" value="Putative DNA-binding domain"/>
    <property type="match status" value="1"/>
</dbReference>
<dbReference type="EMBL" id="FMZB01000002">
    <property type="protein sequence ID" value="SDC41551.1"/>
    <property type="molecule type" value="Genomic_DNA"/>
</dbReference>
<dbReference type="GO" id="GO:0006355">
    <property type="term" value="P:regulation of DNA-templated transcription"/>
    <property type="evidence" value="ECO:0007669"/>
    <property type="project" value="InterPro"/>
</dbReference>
<dbReference type="GO" id="GO:0003677">
    <property type="term" value="F:DNA binding"/>
    <property type="evidence" value="ECO:0007669"/>
    <property type="project" value="InterPro"/>
</dbReference>
<protein>
    <submittedName>
        <fullName evidence="2">MerR family regulatory protein</fullName>
    </submittedName>
</protein>
<dbReference type="Proteomes" id="UP000198666">
    <property type="component" value="Unassembled WGS sequence"/>
</dbReference>
<dbReference type="RefSeq" id="WP_139180843.1">
    <property type="nucleotide sequence ID" value="NZ_FMZB01000002.1"/>
</dbReference>
<sequence>MYTIKQASTLSGLSIDTIRFYEKAVFSLEELKSYLGYHRNKQYA</sequence>
<dbReference type="InterPro" id="IPR009061">
    <property type="entry name" value="DNA-bd_dom_put_sf"/>
</dbReference>
<evidence type="ECO:0000313" key="2">
    <source>
        <dbReference type="EMBL" id="SDC41551.1"/>
    </source>
</evidence>
<dbReference type="Pfam" id="PF00376">
    <property type="entry name" value="MerR"/>
    <property type="match status" value="1"/>
</dbReference>
<accession>A0A1G6LEA0</accession>
<reference evidence="3" key="1">
    <citation type="submission" date="2016-10" db="EMBL/GenBank/DDBJ databases">
        <authorList>
            <person name="Varghese N."/>
            <person name="Submissions S."/>
        </authorList>
    </citation>
    <scope>NUCLEOTIDE SEQUENCE [LARGE SCALE GENOMIC DNA]</scope>
    <source>
        <strain evidence="3">DSM 21620</strain>
    </source>
</reference>
<name>A0A1G6LEA0_9BACI</name>
<feature type="domain" description="HTH merR-type" evidence="1">
    <location>
        <begin position="1"/>
        <end position="23"/>
    </location>
</feature>
<dbReference type="STRING" id="361279.SAMN05421663_102356"/>
<dbReference type="InterPro" id="IPR000551">
    <property type="entry name" value="MerR-type_HTH_dom"/>
</dbReference>
<evidence type="ECO:0000313" key="3">
    <source>
        <dbReference type="Proteomes" id="UP000198666"/>
    </source>
</evidence>
<dbReference type="PROSITE" id="PS50937">
    <property type="entry name" value="HTH_MERR_2"/>
    <property type="match status" value="1"/>
</dbReference>
<gene>
    <name evidence="2" type="ORF">SAMN05421663_102356</name>
</gene>
<dbReference type="AlphaFoldDB" id="A0A1G6LEA0"/>
<organism evidence="2 3">
    <name type="scientific">Terribacillus halophilus</name>
    <dbReference type="NCBI Taxonomy" id="361279"/>
    <lineage>
        <taxon>Bacteria</taxon>
        <taxon>Bacillati</taxon>
        <taxon>Bacillota</taxon>
        <taxon>Bacilli</taxon>
        <taxon>Bacillales</taxon>
        <taxon>Bacillaceae</taxon>
        <taxon>Terribacillus</taxon>
    </lineage>
</organism>
<dbReference type="OrthoDB" id="9811174at2"/>
<evidence type="ECO:0000259" key="1">
    <source>
        <dbReference type="PROSITE" id="PS50937"/>
    </source>
</evidence>
<proteinExistence type="predicted"/>